<keyword evidence="13" id="KW-1185">Reference proteome</keyword>
<reference evidence="12" key="1">
    <citation type="journal article" date="2023" name="Front. Mar. Sci.">
        <title>A new Merluccius polli reference genome to investigate the effects of global change in West African waters.</title>
        <authorList>
            <person name="Mateo J.L."/>
            <person name="Blanco-Fernandez C."/>
            <person name="Garcia-Vazquez E."/>
            <person name="Machado-Schiaffino G."/>
        </authorList>
    </citation>
    <scope>NUCLEOTIDE SEQUENCE</scope>
    <source>
        <strain evidence="12">C29</strain>
        <tissue evidence="12">Fin</tissue>
    </source>
</reference>
<comment type="caution">
    <text evidence="12">The sequence shown here is derived from an EMBL/GenBank/DDBJ whole genome shotgun (WGS) entry which is preliminary data.</text>
</comment>
<feature type="compositionally biased region" description="Basic residues" evidence="11">
    <location>
        <begin position="42"/>
        <end position="51"/>
    </location>
</feature>
<comment type="similarity">
    <text evidence="2">Belongs to the complex I NDUFC2 subunit family.</text>
</comment>
<evidence type="ECO:0000256" key="5">
    <source>
        <dbReference type="ARBA" id="ARBA00022692"/>
    </source>
</evidence>
<evidence type="ECO:0000256" key="1">
    <source>
        <dbReference type="ARBA" id="ARBA00004298"/>
    </source>
</evidence>
<sequence length="286" mass="31433">MGGTEAAPARCTRRGFPVAPDALDDRIRPPPPPPQQICRSRPAARNRRRRERGMGLLPDEAKALPPPGLLNRNSVWMGFMGWCTAMLHNAFSHRPPLRAGVHRQVLFSSIGWFLGYQTTKYENYMYAKLDRDMYQYMSLHPDAFPSTVRHPDDLHVLVCDAAGLVGEVTQQREQPPQVEVDQSLLVGLHQGPGGQTGEGRRSALGRQPVVQGHQSALHRGLDGLQGQVVLVQVLRRLHLPVPDPVGGHVSEEVGQEHRLLHVVHGSAVPPQSQQQAGLVVSVVVTG</sequence>
<evidence type="ECO:0000256" key="3">
    <source>
        <dbReference type="ARBA" id="ARBA00022448"/>
    </source>
</evidence>
<evidence type="ECO:0000256" key="7">
    <source>
        <dbReference type="ARBA" id="ARBA00022982"/>
    </source>
</evidence>
<evidence type="ECO:0000256" key="10">
    <source>
        <dbReference type="ARBA" id="ARBA00023136"/>
    </source>
</evidence>
<accession>A0AA47NM53</accession>
<dbReference type="GO" id="GO:0006120">
    <property type="term" value="P:mitochondrial electron transport, NADH to ubiquinone"/>
    <property type="evidence" value="ECO:0007669"/>
    <property type="project" value="InterPro"/>
</dbReference>
<keyword evidence="4" id="KW-0679">Respiratory chain</keyword>
<dbReference type="EMBL" id="JAOPHQ010006665">
    <property type="protein sequence ID" value="KAK0130670.1"/>
    <property type="molecule type" value="Genomic_DNA"/>
</dbReference>
<keyword evidence="7" id="KW-0249">Electron transport</keyword>
<keyword evidence="10" id="KW-0472">Membrane</keyword>
<evidence type="ECO:0000313" key="13">
    <source>
        <dbReference type="Proteomes" id="UP001174136"/>
    </source>
</evidence>
<keyword evidence="3" id="KW-0813">Transport</keyword>
<dbReference type="InterPro" id="IPR009423">
    <property type="entry name" value="NDUC2"/>
</dbReference>
<dbReference type="AlphaFoldDB" id="A0AA47NM53"/>
<dbReference type="Pfam" id="PF06374">
    <property type="entry name" value="NDUF_C2"/>
    <property type="match status" value="1"/>
</dbReference>
<name>A0AA47NM53_MERPO</name>
<evidence type="ECO:0000313" key="12">
    <source>
        <dbReference type="EMBL" id="KAK0130670.1"/>
    </source>
</evidence>
<dbReference type="PANTHER" id="PTHR13099">
    <property type="entry name" value="NADH-UBIQUINONE OXIDOREDUCTASE SUBUNIT B14.5B"/>
    <property type="match status" value="1"/>
</dbReference>
<protein>
    <submittedName>
        <fullName evidence="12">NADH dehydrogenase [ubiquinone] 1 subunit C2, isoform 2</fullName>
    </submittedName>
</protein>
<evidence type="ECO:0000256" key="11">
    <source>
        <dbReference type="SAM" id="MobiDB-lite"/>
    </source>
</evidence>
<dbReference type="GO" id="GO:0005743">
    <property type="term" value="C:mitochondrial inner membrane"/>
    <property type="evidence" value="ECO:0007669"/>
    <property type="project" value="UniProtKB-SubCell"/>
</dbReference>
<keyword evidence="6" id="KW-0999">Mitochondrion inner membrane</keyword>
<evidence type="ECO:0000256" key="2">
    <source>
        <dbReference type="ARBA" id="ARBA00008674"/>
    </source>
</evidence>
<organism evidence="12 13">
    <name type="scientific">Merluccius polli</name>
    <name type="common">Benguela hake</name>
    <name type="synonym">Merluccius cadenati</name>
    <dbReference type="NCBI Taxonomy" id="89951"/>
    <lineage>
        <taxon>Eukaryota</taxon>
        <taxon>Metazoa</taxon>
        <taxon>Chordata</taxon>
        <taxon>Craniata</taxon>
        <taxon>Vertebrata</taxon>
        <taxon>Euteleostomi</taxon>
        <taxon>Actinopterygii</taxon>
        <taxon>Neopterygii</taxon>
        <taxon>Teleostei</taxon>
        <taxon>Neoteleostei</taxon>
        <taxon>Acanthomorphata</taxon>
        <taxon>Zeiogadaria</taxon>
        <taxon>Gadariae</taxon>
        <taxon>Gadiformes</taxon>
        <taxon>Gadoidei</taxon>
        <taxon>Merlucciidae</taxon>
        <taxon>Merluccius</taxon>
    </lineage>
</organism>
<evidence type="ECO:0000256" key="9">
    <source>
        <dbReference type="ARBA" id="ARBA00023128"/>
    </source>
</evidence>
<feature type="region of interest" description="Disordered" evidence="11">
    <location>
        <begin position="1"/>
        <end position="61"/>
    </location>
</feature>
<proteinExistence type="inferred from homology"/>
<comment type="subcellular location">
    <subcellularLocation>
        <location evidence="1">Mitochondrion inner membrane</location>
        <topology evidence="1">Single-pass membrane protein</topology>
        <orientation evidence="1">Matrix side</orientation>
    </subcellularLocation>
</comment>
<keyword evidence="5" id="KW-0812">Transmembrane</keyword>
<keyword evidence="9" id="KW-0496">Mitochondrion</keyword>
<dbReference type="PANTHER" id="PTHR13099:SF0">
    <property type="entry name" value="NADH DEHYDROGENASE [UBIQUINONE] 1 SUBUNIT C2-RELATED"/>
    <property type="match status" value="1"/>
</dbReference>
<dbReference type="Proteomes" id="UP001174136">
    <property type="component" value="Unassembled WGS sequence"/>
</dbReference>
<gene>
    <name evidence="12" type="ORF">N1851_034814</name>
</gene>
<evidence type="ECO:0000256" key="8">
    <source>
        <dbReference type="ARBA" id="ARBA00022989"/>
    </source>
</evidence>
<keyword evidence="8" id="KW-1133">Transmembrane helix</keyword>
<evidence type="ECO:0000256" key="4">
    <source>
        <dbReference type="ARBA" id="ARBA00022660"/>
    </source>
</evidence>
<evidence type="ECO:0000256" key="6">
    <source>
        <dbReference type="ARBA" id="ARBA00022792"/>
    </source>
</evidence>